<accession>A0ACC2ZX21</accession>
<organism evidence="1 2">
    <name type="scientific">Neophaeococcomyces mojaviensis</name>
    <dbReference type="NCBI Taxonomy" id="3383035"/>
    <lineage>
        <taxon>Eukaryota</taxon>
        <taxon>Fungi</taxon>
        <taxon>Dikarya</taxon>
        <taxon>Ascomycota</taxon>
        <taxon>Pezizomycotina</taxon>
        <taxon>Eurotiomycetes</taxon>
        <taxon>Chaetothyriomycetidae</taxon>
        <taxon>Chaetothyriales</taxon>
        <taxon>Chaetothyriales incertae sedis</taxon>
        <taxon>Neophaeococcomyces</taxon>
    </lineage>
</organism>
<name>A0ACC2ZX21_9EURO</name>
<comment type="caution">
    <text evidence="1">The sequence shown here is derived from an EMBL/GenBank/DDBJ whole genome shotgun (WGS) entry which is preliminary data.</text>
</comment>
<sequence length="308" mass="34083">MKTTSWRSAIWQKLFSRQTNSHGNHDEKLHGRDEEAHELLPSSSGSVDGEDNKDREQPYADDEEKAQRPKQSQPETSDLSRHDHHDSCVGRRASLIAITILLLFLIAGLGIISSSSGRDDIEPSPAEPASGDNISNTSLTTTSIPSHHSPTSAISPSIPQPRHPILRRSWTSLGPMQKHSYISALKCLRRLPPLLPRMPTNASSYSDYPYVHAHIGYRTHNSASFLPWHRYFLHLYEQRLRESCGYDGGIPYWDWSADADDVRVNGDLSRSAVFNPTDGFGGDGAADGPITVGRHGQCVDTGHFAGLE</sequence>
<reference evidence="1" key="1">
    <citation type="submission" date="2022-10" db="EMBL/GenBank/DDBJ databases">
        <title>Culturing micro-colonial fungi from biological soil crusts in the Mojave desert and describing Neophaeococcomyces mojavensis, and introducing the new genera and species Taxawa tesnikishii.</title>
        <authorList>
            <person name="Kurbessoian T."/>
            <person name="Stajich J.E."/>
        </authorList>
    </citation>
    <scope>NUCLEOTIDE SEQUENCE</scope>
    <source>
        <strain evidence="1">JES_112</strain>
    </source>
</reference>
<keyword evidence="2" id="KW-1185">Reference proteome</keyword>
<proteinExistence type="predicted"/>
<evidence type="ECO:0000313" key="2">
    <source>
        <dbReference type="Proteomes" id="UP001172386"/>
    </source>
</evidence>
<dbReference type="Proteomes" id="UP001172386">
    <property type="component" value="Unassembled WGS sequence"/>
</dbReference>
<protein>
    <submittedName>
        <fullName evidence="1">Uncharacterized protein</fullName>
    </submittedName>
</protein>
<feature type="non-terminal residue" evidence="1">
    <location>
        <position position="308"/>
    </location>
</feature>
<dbReference type="EMBL" id="JAPDRQ010000212">
    <property type="protein sequence ID" value="KAJ9652179.1"/>
    <property type="molecule type" value="Genomic_DNA"/>
</dbReference>
<gene>
    <name evidence="1" type="ORF">H2198_008565</name>
</gene>
<evidence type="ECO:0000313" key="1">
    <source>
        <dbReference type="EMBL" id="KAJ9652179.1"/>
    </source>
</evidence>